<gene>
    <name evidence="1" type="ORF">X929_00210</name>
</gene>
<name>A0A2K1P7C2_9BACT</name>
<accession>A0A2K1P7C2</accession>
<dbReference type="AlphaFoldDB" id="A0A2K1P7C2"/>
<dbReference type="Proteomes" id="UP000236434">
    <property type="component" value="Unassembled WGS sequence"/>
</dbReference>
<comment type="caution">
    <text evidence="1">The sequence shown here is derived from an EMBL/GenBank/DDBJ whole genome shotgun (WGS) entry which is preliminary data.</text>
</comment>
<reference evidence="1 2" key="1">
    <citation type="submission" date="2013-12" db="EMBL/GenBank/DDBJ databases">
        <title>Comparative genomics of Petrotoga isolates.</title>
        <authorList>
            <person name="Nesbo C.L."/>
            <person name="Charchuk R."/>
            <person name="Chow K."/>
        </authorList>
    </citation>
    <scope>NUCLEOTIDE SEQUENCE [LARGE SCALE GENOMIC DNA]</scope>
    <source>
        <strain evidence="1 2">DSM 13574</strain>
    </source>
</reference>
<evidence type="ECO:0000313" key="2">
    <source>
        <dbReference type="Proteomes" id="UP000236434"/>
    </source>
</evidence>
<dbReference type="EMBL" id="AZRL01000001">
    <property type="protein sequence ID" value="PNR98607.1"/>
    <property type="molecule type" value="Genomic_DNA"/>
</dbReference>
<evidence type="ECO:0000313" key="1">
    <source>
        <dbReference type="EMBL" id="PNR98607.1"/>
    </source>
</evidence>
<organism evidence="1 2">
    <name type="scientific">Petrotoga olearia DSM 13574</name>
    <dbReference type="NCBI Taxonomy" id="1122955"/>
    <lineage>
        <taxon>Bacteria</taxon>
        <taxon>Thermotogati</taxon>
        <taxon>Thermotogota</taxon>
        <taxon>Thermotogae</taxon>
        <taxon>Petrotogales</taxon>
        <taxon>Petrotogaceae</taxon>
        <taxon>Petrotoga</taxon>
    </lineage>
</organism>
<sequence length="40" mass="4606">MEVLKYKMTKPPSAGLGTAGPFLRRVGNDYFRRNLNCKYL</sequence>
<proteinExistence type="predicted"/>
<protein>
    <submittedName>
        <fullName evidence="1">Uncharacterized protein</fullName>
    </submittedName>
</protein>